<dbReference type="InterPro" id="IPR021892">
    <property type="entry name" value="NPH-II"/>
</dbReference>
<dbReference type="SMART" id="SM00487">
    <property type="entry name" value="DEXDc"/>
    <property type="match status" value="1"/>
</dbReference>
<comment type="function">
    <text evidence="12">NTP-dependent helicase that catalyzes unidirectional unwinding of 3'tailed duplex RNAs and plays an important role during transcription of early mRNAs, presumably by preventing R-loop formation behind the elongating RNA polymerase. Might also play a role in the export of newly synthesized mRNA chains out of the core into the cytoplasm. Required for replication and propagation of viral particles.</text>
</comment>
<dbReference type="InterPro" id="IPR001650">
    <property type="entry name" value="Helicase_C-like"/>
</dbReference>
<dbReference type="PROSITE" id="PS51192">
    <property type="entry name" value="HELICASE_ATP_BIND_1"/>
    <property type="match status" value="1"/>
</dbReference>
<evidence type="ECO:0000259" key="16">
    <source>
        <dbReference type="PROSITE" id="PS51192"/>
    </source>
</evidence>
<evidence type="ECO:0000256" key="9">
    <source>
        <dbReference type="ARBA" id="ARBA00022840"/>
    </source>
</evidence>
<evidence type="ECO:0000256" key="6">
    <source>
        <dbReference type="ARBA" id="ARBA00022741"/>
    </source>
</evidence>
<sequence length="678" mass="77769">MENHLPNIFYFPNCVTAFPYRYTQKELDDMKPVDRERFKYAVFPLIKHRWCRAYVVRDNHTFKLNVETSKRLRRVAYPTLVSLVGVNAALREYVMEDGTKISFECYSYLICKRTTSLHDVDDSTIRGLVEGGNQLNIFTNSVGSVTNTVGIFGNPNPFAKVPLKSLHPSMQCKIFTSWARCVPVVLTGDTGVGKTSQVPKLLLWFNYLFGGFTDLSTLTFEVQEKPIVLSLPRVALVKLHSETLLTSLGFEEIHGSPVSLKFGNMQERFVNTRFSRYGIVFSTHKITLNTLFKYSTVILDEVHEHDQTGDIIIAVCRKYIRKLDSLFLMTATLEDDRRRIEEFFAESVFVHIPGGTLFSISEAYVKNSNDPLNRFMYIEEEKRNLANAIKTYTPPKQSSGIVFVSTVSQCEAYKQYLSERLPYKFYIIHGKVQNINDVLSDIYDNDGVSIIISTPYLESSVTVRNATHVYDTGRVYISSPYGGRESFISKSMRDQRKGRVGRVNPGMYVYFYNVSELRPIKRIDFEFLHNYVLYAKVFDLQLPEDLFVKPTNVTRLHDVIEYIRSFDISDDVWTRLLSSYYIHILEYAKVYARGGSGALALDSFERTGNLTDDALDAIKSLNMRAKILSHKKASAHTYALRCKLLFGVYAGKVFTVYHKRPLTGYITMIAEHSFIPDY</sequence>
<dbReference type="InterPro" id="IPR027417">
    <property type="entry name" value="P-loop_NTPase"/>
</dbReference>
<keyword evidence="7" id="KW-0378">Hydrolase</keyword>
<feature type="domain" description="Helicase C-terminal" evidence="17">
    <location>
        <begin position="371"/>
        <end position="546"/>
    </location>
</feature>
<evidence type="ECO:0000256" key="12">
    <source>
        <dbReference type="ARBA" id="ARBA00025677"/>
    </source>
</evidence>
<dbReference type="GO" id="GO:0005524">
    <property type="term" value="F:ATP binding"/>
    <property type="evidence" value="ECO:0007669"/>
    <property type="project" value="UniProtKB-KW"/>
</dbReference>
<dbReference type="Pfam" id="PF12011">
    <property type="entry name" value="NPH-II"/>
    <property type="match status" value="1"/>
</dbReference>
<dbReference type="EC" id="3.6.4.13" evidence="4"/>
<reference evidence="18 19" key="1">
    <citation type="journal article" date="2019" name="J. Virol.">
        <title>Punctuated evolution of myxoma virus: rapid and disjunct evolution of a recent viral lineage in Australia.</title>
        <authorList>
            <person name="Eden J.-S."/>
            <person name="Kerr P.J."/>
            <person name="Holmes E.C."/>
        </authorList>
    </citation>
    <scope>NUCLEOTIDE SEQUENCE [LARGE SCALE GENOMIC DNA]</scope>
    <source>
        <strain evidence="18">Aust/Vic/Wonga Park/03-2012</strain>
    </source>
</reference>
<dbReference type="PROSITE" id="PS00690">
    <property type="entry name" value="DEAH_ATP_HELICASE"/>
    <property type="match status" value="1"/>
</dbReference>
<protein>
    <recommendedName>
        <fullName evidence="5">RNA helicase NPH-II</fullName>
        <ecNumber evidence="4">3.6.4.13</ecNumber>
    </recommendedName>
    <alternativeName>
        <fullName evidence="14">Nucleoside triphosphatase II</fullName>
    </alternativeName>
    <alternativeName>
        <fullName evidence="13">Nucleoside triphosphate phosphohydrolase II</fullName>
    </alternativeName>
</protein>
<dbReference type="GO" id="GO:0003724">
    <property type="term" value="F:RNA helicase activity"/>
    <property type="evidence" value="ECO:0007669"/>
    <property type="project" value="UniProtKB-EC"/>
</dbReference>
<evidence type="ECO:0000256" key="15">
    <source>
        <dbReference type="ARBA" id="ARBA00047984"/>
    </source>
</evidence>
<comment type="catalytic activity">
    <reaction evidence="15">
        <text>ATP + H2O = ADP + phosphate + H(+)</text>
        <dbReference type="Rhea" id="RHEA:13065"/>
        <dbReference type="ChEBI" id="CHEBI:15377"/>
        <dbReference type="ChEBI" id="CHEBI:15378"/>
        <dbReference type="ChEBI" id="CHEBI:30616"/>
        <dbReference type="ChEBI" id="CHEBI:43474"/>
        <dbReference type="ChEBI" id="CHEBI:456216"/>
        <dbReference type="EC" id="3.6.4.13"/>
    </reaction>
</comment>
<organism evidence="18 19">
    <name type="scientific">Myxoma virus</name>
    <dbReference type="NCBI Taxonomy" id="10273"/>
    <lineage>
        <taxon>Viruses</taxon>
        <taxon>Varidnaviria</taxon>
        <taxon>Bamfordvirae</taxon>
        <taxon>Nucleocytoviricota</taxon>
        <taxon>Pokkesviricetes</taxon>
        <taxon>Chitovirales</taxon>
        <taxon>Poxviridae</taxon>
        <taxon>Chordopoxvirinae</taxon>
        <taxon>Leporipoxvirus</taxon>
        <taxon>Leporipoxvirus myxoma</taxon>
    </lineage>
</organism>
<evidence type="ECO:0000256" key="1">
    <source>
        <dbReference type="ARBA" id="ARBA00004328"/>
    </source>
</evidence>
<dbReference type="Pfam" id="PF00270">
    <property type="entry name" value="DEAD"/>
    <property type="match status" value="1"/>
</dbReference>
<evidence type="ECO:0000259" key="17">
    <source>
        <dbReference type="PROSITE" id="PS51194"/>
    </source>
</evidence>
<dbReference type="InterPro" id="IPR011545">
    <property type="entry name" value="DEAD/DEAH_box_helicase_dom"/>
</dbReference>
<name>A0A481N407_9POXV</name>
<comment type="subcellular location">
    <subcellularLocation>
        <location evidence="1">Virion</location>
    </subcellularLocation>
</comment>
<dbReference type="PANTHER" id="PTHR18934:SF221">
    <property type="entry name" value="ATP-DEPENDENT RNA HELICASE DHX34-RELATED"/>
    <property type="match status" value="1"/>
</dbReference>
<evidence type="ECO:0000256" key="2">
    <source>
        <dbReference type="ARBA" id="ARBA00008792"/>
    </source>
</evidence>
<dbReference type="InterPro" id="IPR002464">
    <property type="entry name" value="DNA/RNA_helicase_DEAH_CS"/>
</dbReference>
<evidence type="ECO:0000256" key="13">
    <source>
        <dbReference type="ARBA" id="ARBA00030963"/>
    </source>
</evidence>
<evidence type="ECO:0000256" key="11">
    <source>
        <dbReference type="ARBA" id="ARBA00023163"/>
    </source>
</evidence>
<dbReference type="PANTHER" id="PTHR18934">
    <property type="entry name" value="ATP-DEPENDENT RNA HELICASE"/>
    <property type="match status" value="1"/>
</dbReference>
<feature type="domain" description="Helicase ATP-binding" evidence="16">
    <location>
        <begin position="175"/>
        <end position="351"/>
    </location>
</feature>
<keyword evidence="9" id="KW-0067">ATP-binding</keyword>
<dbReference type="Gene3D" id="3.40.50.300">
    <property type="entry name" value="P-loop containing nucleotide triphosphate hydrolases"/>
    <property type="match status" value="2"/>
</dbReference>
<evidence type="ECO:0000256" key="5">
    <source>
        <dbReference type="ARBA" id="ARBA00017851"/>
    </source>
</evidence>
<dbReference type="EMBL" id="MK388099">
    <property type="protein sequence ID" value="QAV35371.1"/>
    <property type="molecule type" value="Genomic_DNA"/>
</dbReference>
<dbReference type="SUPFAM" id="SSF52540">
    <property type="entry name" value="P-loop containing nucleoside triphosphate hydrolases"/>
    <property type="match status" value="1"/>
</dbReference>
<proteinExistence type="inferred from homology"/>
<evidence type="ECO:0000313" key="18">
    <source>
        <dbReference type="EMBL" id="QAV35371.1"/>
    </source>
</evidence>
<keyword evidence="11" id="KW-0804">Transcription</keyword>
<evidence type="ECO:0000256" key="3">
    <source>
        <dbReference type="ARBA" id="ARBA00011245"/>
    </source>
</evidence>
<dbReference type="GO" id="GO:0017111">
    <property type="term" value="F:ribonucleoside triphosphate phosphatase activity"/>
    <property type="evidence" value="ECO:0007669"/>
    <property type="project" value="InterPro"/>
</dbReference>
<evidence type="ECO:0000256" key="14">
    <source>
        <dbReference type="ARBA" id="ARBA00031914"/>
    </source>
</evidence>
<comment type="similarity">
    <text evidence="2">Belongs to the DEAD box helicase family. DEAH subfamily.</text>
</comment>
<evidence type="ECO:0000256" key="8">
    <source>
        <dbReference type="ARBA" id="ARBA00022806"/>
    </source>
</evidence>
<evidence type="ECO:0000256" key="10">
    <source>
        <dbReference type="ARBA" id="ARBA00022844"/>
    </source>
</evidence>
<dbReference type="SMART" id="SM00490">
    <property type="entry name" value="HELICc"/>
    <property type="match status" value="1"/>
</dbReference>
<evidence type="ECO:0000256" key="4">
    <source>
        <dbReference type="ARBA" id="ARBA00012552"/>
    </source>
</evidence>
<keyword evidence="10" id="KW-0946">Virion</keyword>
<dbReference type="PROSITE" id="PS51194">
    <property type="entry name" value="HELICASE_CTER"/>
    <property type="match status" value="1"/>
</dbReference>
<dbReference type="Proteomes" id="UP000291627">
    <property type="component" value="Segment"/>
</dbReference>
<dbReference type="GO" id="GO:0044423">
    <property type="term" value="C:virion component"/>
    <property type="evidence" value="ECO:0007669"/>
    <property type="project" value="UniProtKB-KW"/>
</dbReference>
<keyword evidence="6" id="KW-0547">Nucleotide-binding</keyword>
<dbReference type="Pfam" id="PF00271">
    <property type="entry name" value="Helicase_C"/>
    <property type="match status" value="1"/>
</dbReference>
<evidence type="ECO:0000256" key="7">
    <source>
        <dbReference type="ARBA" id="ARBA00022801"/>
    </source>
</evidence>
<dbReference type="GO" id="GO:0003723">
    <property type="term" value="F:RNA binding"/>
    <property type="evidence" value="ECO:0007669"/>
    <property type="project" value="TreeGrafter"/>
</dbReference>
<evidence type="ECO:0000313" key="19">
    <source>
        <dbReference type="Proteomes" id="UP000291627"/>
    </source>
</evidence>
<accession>A0A481N407</accession>
<keyword evidence="8" id="KW-0347">Helicase</keyword>
<comment type="subunit">
    <text evidence="3">Monomer.</text>
</comment>
<gene>
    <name evidence="18" type="primary">m044R</name>
</gene>
<dbReference type="InterPro" id="IPR014001">
    <property type="entry name" value="Helicase_ATP-bd"/>
</dbReference>